<dbReference type="InterPro" id="IPR023614">
    <property type="entry name" value="Porin_dom_sf"/>
</dbReference>
<comment type="subcellular location">
    <subcellularLocation>
        <location evidence="1">Mitochondrion outer membrane</location>
    </subcellularLocation>
</comment>
<keyword evidence="5" id="KW-1185">Reference proteome</keyword>
<evidence type="ECO:0000313" key="4">
    <source>
        <dbReference type="EMBL" id="KOB68288.1"/>
    </source>
</evidence>
<evidence type="ECO:0000256" key="1">
    <source>
        <dbReference type="ARBA" id="ARBA00004294"/>
    </source>
</evidence>
<dbReference type="OrthoDB" id="7456548at2759"/>
<dbReference type="EMBL" id="JTDY01004331">
    <property type="protein sequence ID" value="KOB68288.1"/>
    <property type="molecule type" value="Genomic_DNA"/>
</dbReference>
<keyword evidence="4" id="KW-0675">Receptor</keyword>
<dbReference type="AlphaFoldDB" id="A0A0L7KYF4"/>
<name>A0A0L7KYF4_OPEBR</name>
<keyword evidence="2" id="KW-1134">Transmembrane beta strand</keyword>
<evidence type="ECO:0000256" key="3">
    <source>
        <dbReference type="ARBA" id="ARBA00022787"/>
    </source>
</evidence>
<comment type="caution">
    <text evidence="4">The sequence shown here is derived from an EMBL/GenBank/DDBJ whole genome shotgun (WGS) entry which is preliminary data.</text>
</comment>
<evidence type="ECO:0000256" key="2">
    <source>
        <dbReference type="ARBA" id="ARBA00022452"/>
    </source>
</evidence>
<organism evidence="4 5">
    <name type="scientific">Operophtera brumata</name>
    <name type="common">Winter moth</name>
    <name type="synonym">Phalaena brumata</name>
    <dbReference type="NCBI Taxonomy" id="104452"/>
    <lineage>
        <taxon>Eukaryota</taxon>
        <taxon>Metazoa</taxon>
        <taxon>Ecdysozoa</taxon>
        <taxon>Arthropoda</taxon>
        <taxon>Hexapoda</taxon>
        <taxon>Insecta</taxon>
        <taxon>Pterygota</taxon>
        <taxon>Neoptera</taxon>
        <taxon>Endopterygota</taxon>
        <taxon>Lepidoptera</taxon>
        <taxon>Glossata</taxon>
        <taxon>Ditrysia</taxon>
        <taxon>Geometroidea</taxon>
        <taxon>Geometridae</taxon>
        <taxon>Larentiinae</taxon>
        <taxon>Operophtera</taxon>
    </lineage>
</organism>
<keyword evidence="2" id="KW-0472">Membrane</keyword>
<protein>
    <submittedName>
        <fullName evidence="4">Import receptor subunit tom40-like protein</fullName>
    </submittedName>
</protein>
<gene>
    <name evidence="4" type="ORF">OBRU01_18531</name>
</gene>
<sequence length="324" mass="36506">MDLTEDKLKKEVSSFVSSLQRLLPKKKDIIVIAPQILKLTRLNDVHAEAKSVFPKCFLGAKLVILREIMDKVKLIQQYNYGTSKENYKCFIPLLHNEMQPKNSSDGLLIDSAGCATATYTDVLEGAYVMRLTSKIKDLISSETELVFEKDNEKSLGSVSCVMKDVDPNSMRVVTQWMYRIRSDFSIGTEVGLKPLAYPPVPEYSLSARYEQPSFTISSTVCKSGFQVCLYKKFSPDLRIAAVVHDGNRGGTTSVGVAVHKSCRNSSEMKVFVDSMRCGGFTFQKDILFYEPQESNEVRVLRLIGSTLIDRQRRVRFGLGFNLDF</sequence>
<keyword evidence="3" id="KW-0496">Mitochondrion</keyword>
<dbReference type="STRING" id="104452.A0A0L7KYF4"/>
<dbReference type="Gene3D" id="2.40.160.10">
    <property type="entry name" value="Porin"/>
    <property type="match status" value="1"/>
</dbReference>
<proteinExistence type="predicted"/>
<keyword evidence="2" id="KW-0812">Transmembrane</keyword>
<accession>A0A0L7KYF4</accession>
<evidence type="ECO:0000313" key="5">
    <source>
        <dbReference type="Proteomes" id="UP000037510"/>
    </source>
</evidence>
<reference evidence="4 5" key="1">
    <citation type="journal article" date="2015" name="Genome Biol. Evol.">
        <title>The genome of winter moth (Operophtera brumata) provides a genomic perspective on sexual dimorphism and phenology.</title>
        <authorList>
            <person name="Derks M.F."/>
            <person name="Smit S."/>
            <person name="Salis L."/>
            <person name="Schijlen E."/>
            <person name="Bossers A."/>
            <person name="Mateman C."/>
            <person name="Pijl A.S."/>
            <person name="de Ridder D."/>
            <person name="Groenen M.A."/>
            <person name="Visser M.E."/>
            <person name="Megens H.J."/>
        </authorList>
    </citation>
    <scope>NUCLEOTIDE SEQUENCE [LARGE SCALE GENOMIC DNA]</scope>
    <source>
        <strain evidence="4">WM2013NL</strain>
        <tissue evidence="4">Head and thorax</tissue>
    </source>
</reference>
<keyword evidence="3" id="KW-1000">Mitochondrion outer membrane</keyword>
<dbReference type="GO" id="GO:0005741">
    <property type="term" value="C:mitochondrial outer membrane"/>
    <property type="evidence" value="ECO:0007669"/>
    <property type="project" value="UniProtKB-SubCell"/>
</dbReference>
<dbReference type="Proteomes" id="UP000037510">
    <property type="component" value="Unassembled WGS sequence"/>
</dbReference>